<evidence type="ECO:0000313" key="2">
    <source>
        <dbReference type="EMBL" id="RDH22047.1"/>
    </source>
</evidence>
<evidence type="ECO:0000313" key="3">
    <source>
        <dbReference type="Proteomes" id="UP000253845"/>
    </source>
</evidence>
<name>A0A370C2A7_ASPNG</name>
<reference evidence="2 3" key="1">
    <citation type="submission" date="2018-07" db="EMBL/GenBank/DDBJ databases">
        <title>Section-level genome sequencing of Aspergillus section Nigri to investigate inter- and intra-species variation.</title>
        <authorList>
            <consortium name="DOE Joint Genome Institute"/>
            <person name="Vesth T.C."/>
            <person name="Nybo J.L."/>
            <person name="Theobald S."/>
            <person name="Frisvad J.C."/>
            <person name="Larsen T.O."/>
            <person name="Nielsen K.F."/>
            <person name="Hoof J.B."/>
            <person name="Brandl J."/>
            <person name="Salamov A."/>
            <person name="Riley R."/>
            <person name="Gladden J.M."/>
            <person name="Phatale P."/>
            <person name="Nielsen M.T."/>
            <person name="Lyhne E.K."/>
            <person name="Kogle M.E."/>
            <person name="Strasser K."/>
            <person name="McDonnell E."/>
            <person name="Barry K."/>
            <person name="Clum A."/>
            <person name="Chen C."/>
            <person name="Nolan M."/>
            <person name="Sandor L."/>
            <person name="Kuo A."/>
            <person name="Lipzen A."/>
            <person name="Hainaut M."/>
            <person name="Drula E."/>
            <person name="Tsang A."/>
            <person name="Magnuson J.K."/>
            <person name="Henrissat B."/>
            <person name="Wiebenga A."/>
            <person name="Simmons B.A."/>
            <person name="Makela M.R."/>
            <person name="De vries R.P."/>
            <person name="Grigoriev I.V."/>
            <person name="Mortensen U.H."/>
            <person name="Baker S.E."/>
            <person name="Andersen M.R."/>
        </authorList>
    </citation>
    <scope>NUCLEOTIDE SEQUENCE [LARGE SCALE GENOMIC DNA]</scope>
    <source>
        <strain evidence="2 3">ATCC 13496</strain>
    </source>
</reference>
<dbReference type="AlphaFoldDB" id="A0A370C2A7"/>
<feature type="region of interest" description="Disordered" evidence="1">
    <location>
        <begin position="30"/>
        <end position="54"/>
    </location>
</feature>
<sequence>MGGLHPGFIPASRGEWRLTPPITMSRVVHQDPKTQPVQEGQNEPVQDAIPHGDDALDGSVETNNAKEEYSVQDEADFEVRFESGDSTNLKEWSSWSRARALFCIAFSSFVVSLYIHIRTFPASCTFPFLVYALRDYYRLKRCKWNI</sequence>
<feature type="compositionally biased region" description="Polar residues" evidence="1">
    <location>
        <begin position="33"/>
        <end position="44"/>
    </location>
</feature>
<proteinExistence type="predicted"/>
<accession>A0A370C2A7</accession>
<dbReference type="EMBL" id="KZ851909">
    <property type="protein sequence ID" value="RDH22047.1"/>
    <property type="molecule type" value="Genomic_DNA"/>
</dbReference>
<gene>
    <name evidence="2" type="ORF">M747DRAFT_349169</name>
</gene>
<dbReference type="VEuPathDB" id="FungiDB:M747DRAFT_349169"/>
<evidence type="ECO:0000256" key="1">
    <source>
        <dbReference type="SAM" id="MobiDB-lite"/>
    </source>
</evidence>
<organism evidence="2 3">
    <name type="scientific">Aspergillus niger ATCC 13496</name>
    <dbReference type="NCBI Taxonomy" id="1353008"/>
    <lineage>
        <taxon>Eukaryota</taxon>
        <taxon>Fungi</taxon>
        <taxon>Dikarya</taxon>
        <taxon>Ascomycota</taxon>
        <taxon>Pezizomycotina</taxon>
        <taxon>Eurotiomycetes</taxon>
        <taxon>Eurotiomycetidae</taxon>
        <taxon>Eurotiales</taxon>
        <taxon>Aspergillaceae</taxon>
        <taxon>Aspergillus</taxon>
        <taxon>Aspergillus subgen. Circumdati</taxon>
    </lineage>
</organism>
<dbReference type="Proteomes" id="UP000253845">
    <property type="component" value="Unassembled WGS sequence"/>
</dbReference>
<protein>
    <submittedName>
        <fullName evidence="2">Uncharacterized protein</fullName>
    </submittedName>
</protein>